<evidence type="ECO:0000313" key="5">
    <source>
        <dbReference type="Proteomes" id="UP000614272"/>
    </source>
</evidence>
<comment type="caution">
    <text evidence="4">The sequence shown here is derived from an EMBL/GenBank/DDBJ whole genome shotgun (WGS) entry which is preliminary data.</text>
</comment>
<proteinExistence type="predicted"/>
<keyword evidence="2" id="KW-0560">Oxidoreductase</keyword>
<dbReference type="InterPro" id="IPR000683">
    <property type="entry name" value="Gfo/Idh/MocA-like_OxRdtase_N"/>
</dbReference>
<dbReference type="Gene3D" id="3.40.50.720">
    <property type="entry name" value="NAD(P)-binding Rossmann-like Domain"/>
    <property type="match status" value="1"/>
</dbReference>
<sequence length="93" mass="9935">MGKSHAIALHSVSAVFPLSALVKCEMLADITAQQAAAKAKEMGFSRATGNWHELVNDVDIDVVDICAPNGLHKDIALAAIASGKHVYCEKPWH</sequence>
<dbReference type="InterPro" id="IPR050463">
    <property type="entry name" value="Gfo/Idh/MocA_oxidrdct_glycsds"/>
</dbReference>
<protein>
    <recommendedName>
        <fullName evidence="3">Gfo/Idh/MocA-like oxidoreductase N-terminal domain-containing protein</fullName>
    </recommendedName>
</protein>
<dbReference type="PANTHER" id="PTHR43818:SF11">
    <property type="entry name" value="BCDNA.GH03377"/>
    <property type="match status" value="1"/>
</dbReference>
<dbReference type="EMBL" id="BMGJ01000010">
    <property type="protein sequence ID" value="GGD69870.1"/>
    <property type="molecule type" value="Genomic_DNA"/>
</dbReference>
<evidence type="ECO:0000313" key="4">
    <source>
        <dbReference type="EMBL" id="GGD69870.1"/>
    </source>
</evidence>
<dbReference type="Proteomes" id="UP000614272">
    <property type="component" value="Unassembled WGS sequence"/>
</dbReference>
<dbReference type="SUPFAM" id="SSF51735">
    <property type="entry name" value="NAD(P)-binding Rossmann-fold domains"/>
    <property type="match status" value="1"/>
</dbReference>
<evidence type="ECO:0000256" key="2">
    <source>
        <dbReference type="ARBA" id="ARBA00023002"/>
    </source>
</evidence>
<evidence type="ECO:0000259" key="3">
    <source>
        <dbReference type="Pfam" id="PF01408"/>
    </source>
</evidence>
<dbReference type="RefSeq" id="WP_218962403.1">
    <property type="nucleotide sequence ID" value="NZ_NISX01000011.1"/>
</dbReference>
<dbReference type="InterPro" id="IPR036291">
    <property type="entry name" value="NAD(P)-bd_dom_sf"/>
</dbReference>
<reference evidence="5" key="1">
    <citation type="journal article" date="2019" name="Int. J. Syst. Evol. Microbiol.">
        <title>The Global Catalogue of Microorganisms (GCM) 10K type strain sequencing project: providing services to taxonomists for standard genome sequencing and annotation.</title>
        <authorList>
            <consortium name="The Broad Institute Genomics Platform"/>
            <consortium name="The Broad Institute Genome Sequencing Center for Infectious Disease"/>
            <person name="Wu L."/>
            <person name="Ma J."/>
        </authorList>
    </citation>
    <scope>NUCLEOTIDE SEQUENCE [LARGE SCALE GENOMIC DNA]</scope>
    <source>
        <strain evidence="5">CGMCC 1.12923</strain>
    </source>
</reference>
<evidence type="ECO:0000256" key="1">
    <source>
        <dbReference type="ARBA" id="ARBA00022729"/>
    </source>
</evidence>
<name>A0ABQ1RKP2_9ALTE</name>
<keyword evidence="5" id="KW-1185">Reference proteome</keyword>
<dbReference type="Pfam" id="PF01408">
    <property type="entry name" value="GFO_IDH_MocA"/>
    <property type="match status" value="1"/>
</dbReference>
<gene>
    <name evidence="4" type="ORF">GCM10011357_26150</name>
</gene>
<feature type="domain" description="Gfo/Idh/MocA-like oxidoreductase N-terminal" evidence="3">
    <location>
        <begin position="16"/>
        <end position="91"/>
    </location>
</feature>
<organism evidence="4 5">
    <name type="scientific">Lacimicrobium alkaliphilum</name>
    <dbReference type="NCBI Taxonomy" id="1526571"/>
    <lineage>
        <taxon>Bacteria</taxon>
        <taxon>Pseudomonadati</taxon>
        <taxon>Pseudomonadota</taxon>
        <taxon>Gammaproteobacteria</taxon>
        <taxon>Alteromonadales</taxon>
        <taxon>Alteromonadaceae</taxon>
        <taxon>Lacimicrobium</taxon>
    </lineage>
</organism>
<accession>A0ABQ1RKP2</accession>
<keyword evidence="1" id="KW-0732">Signal</keyword>
<dbReference type="PANTHER" id="PTHR43818">
    <property type="entry name" value="BCDNA.GH03377"/>
    <property type="match status" value="1"/>
</dbReference>